<proteinExistence type="predicted"/>
<evidence type="ECO:0000256" key="1">
    <source>
        <dbReference type="SAM" id="MobiDB-lite"/>
    </source>
</evidence>
<dbReference type="RefSeq" id="WP_268214512.1">
    <property type="nucleotide sequence ID" value="NZ_CP107241.1"/>
</dbReference>
<dbReference type="Proteomes" id="UP001164737">
    <property type="component" value="Chromosome"/>
</dbReference>
<feature type="region of interest" description="Disordered" evidence="1">
    <location>
        <begin position="1"/>
        <end position="27"/>
    </location>
</feature>
<evidence type="ECO:0000313" key="2">
    <source>
        <dbReference type="EMBL" id="WAH65730.1"/>
    </source>
</evidence>
<organism evidence="2 3">
    <name type="scientific">Xanthomonas hortorum</name>
    <dbReference type="NCBI Taxonomy" id="56454"/>
    <lineage>
        <taxon>Bacteria</taxon>
        <taxon>Pseudomonadati</taxon>
        <taxon>Pseudomonadota</taxon>
        <taxon>Gammaproteobacteria</taxon>
        <taxon>Lysobacterales</taxon>
        <taxon>Lysobacteraceae</taxon>
        <taxon>Xanthomonas</taxon>
    </lineage>
</organism>
<sequence>MQHGFPGREWDRSETVAASRHAATPLTSALSAVEPIVDSNRAQVPANEAGSAAASRRPSP</sequence>
<accession>A0AA47EX43</accession>
<name>A0AA47EX43_9XANT</name>
<gene>
    <name evidence="2" type="ORF">OEG85_07230</name>
</gene>
<feature type="compositionally biased region" description="Low complexity" evidence="1">
    <location>
        <begin position="51"/>
        <end position="60"/>
    </location>
</feature>
<evidence type="ECO:0000313" key="3">
    <source>
        <dbReference type="Proteomes" id="UP001164737"/>
    </source>
</evidence>
<dbReference type="EMBL" id="CP107241">
    <property type="protein sequence ID" value="WAH65730.1"/>
    <property type="molecule type" value="Genomic_DNA"/>
</dbReference>
<dbReference type="AlphaFoldDB" id="A0AA47EX43"/>
<reference evidence="2" key="1">
    <citation type="submission" date="2022-10" db="EMBL/GenBank/DDBJ databases">
        <title>Complete genome sequence resource for Xanthomonas hortorum isolated from Greek Oregano.</title>
        <authorList>
            <person name="Gonzalez-Tobon J."/>
            <person name="Helmann T.C."/>
            <person name="Daughtrey M."/>
            <person name="Stodghill P.V."/>
            <person name="Filiatrault M.J."/>
        </authorList>
    </citation>
    <scope>NUCLEOTIDE SEQUENCE</scope>
    <source>
        <strain evidence="2">Oregano 108</strain>
    </source>
</reference>
<feature type="region of interest" description="Disordered" evidence="1">
    <location>
        <begin position="41"/>
        <end position="60"/>
    </location>
</feature>
<feature type="compositionally biased region" description="Basic and acidic residues" evidence="1">
    <location>
        <begin position="1"/>
        <end position="14"/>
    </location>
</feature>
<protein>
    <submittedName>
        <fullName evidence="2">Uncharacterized protein</fullName>
    </submittedName>
</protein>